<dbReference type="EMBL" id="QBKN01000022">
    <property type="protein sequence ID" value="PTX45390.1"/>
    <property type="molecule type" value="Genomic_DNA"/>
</dbReference>
<sequence length="63" mass="6821">MSEFDWTDAEIAAWCRRIGLPAPDAETAERLRVQAGKVSAAGRTVPRVSEKDLEPATALRVPG</sequence>
<dbReference type="AlphaFoldDB" id="A0A2T6ANM9"/>
<evidence type="ECO:0000313" key="2">
    <source>
        <dbReference type="EMBL" id="PTX45390.1"/>
    </source>
</evidence>
<keyword evidence="3" id="KW-1185">Reference proteome</keyword>
<protein>
    <submittedName>
        <fullName evidence="2">Uncharacterized protein</fullName>
    </submittedName>
</protein>
<dbReference type="Proteomes" id="UP000244069">
    <property type="component" value="Unassembled WGS sequence"/>
</dbReference>
<reference evidence="2 3" key="1">
    <citation type="submission" date="2018-04" db="EMBL/GenBank/DDBJ databases">
        <title>Genomic Encyclopedia of Archaeal and Bacterial Type Strains, Phase II (KMG-II): from individual species to whole genera.</title>
        <authorList>
            <person name="Goeker M."/>
        </authorList>
    </citation>
    <scope>NUCLEOTIDE SEQUENCE [LARGE SCALE GENOMIC DNA]</scope>
    <source>
        <strain evidence="2 3">DSM 29329</strain>
    </source>
</reference>
<feature type="region of interest" description="Disordered" evidence="1">
    <location>
        <begin position="41"/>
        <end position="63"/>
    </location>
</feature>
<dbReference type="OrthoDB" id="8637196at2"/>
<gene>
    <name evidence="2" type="ORF">C8N44_12245</name>
</gene>
<organism evidence="2 3">
    <name type="scientific">Allosediminivita pacifica</name>
    <dbReference type="NCBI Taxonomy" id="1267769"/>
    <lineage>
        <taxon>Bacteria</taxon>
        <taxon>Pseudomonadati</taxon>
        <taxon>Pseudomonadota</taxon>
        <taxon>Alphaproteobacteria</taxon>
        <taxon>Rhodobacterales</taxon>
        <taxon>Paracoccaceae</taxon>
        <taxon>Allosediminivita</taxon>
    </lineage>
</organism>
<proteinExistence type="predicted"/>
<accession>A0A2T6ANM9</accession>
<evidence type="ECO:0000313" key="3">
    <source>
        <dbReference type="Proteomes" id="UP000244069"/>
    </source>
</evidence>
<comment type="caution">
    <text evidence="2">The sequence shown here is derived from an EMBL/GenBank/DDBJ whole genome shotgun (WGS) entry which is preliminary data.</text>
</comment>
<evidence type="ECO:0000256" key="1">
    <source>
        <dbReference type="SAM" id="MobiDB-lite"/>
    </source>
</evidence>
<dbReference type="RefSeq" id="WP_107977841.1">
    <property type="nucleotide sequence ID" value="NZ_BMEZ01000022.1"/>
</dbReference>
<name>A0A2T6ANM9_9RHOB</name>